<dbReference type="SUPFAM" id="SSF81321">
    <property type="entry name" value="Family A G protein-coupled receptor-like"/>
    <property type="match status" value="1"/>
</dbReference>
<keyword evidence="7 8" id="KW-0807">Transducer</keyword>
<evidence type="ECO:0000256" key="2">
    <source>
        <dbReference type="ARBA" id="ARBA00022692"/>
    </source>
</evidence>
<evidence type="ECO:0000256" key="9">
    <source>
        <dbReference type="SAM" id="MobiDB-lite"/>
    </source>
</evidence>
<dbReference type="PROSITE" id="PS50262">
    <property type="entry name" value="G_PROTEIN_RECEP_F1_2"/>
    <property type="match status" value="1"/>
</dbReference>
<evidence type="ECO:0000256" key="8">
    <source>
        <dbReference type="RuleBase" id="RU000688"/>
    </source>
</evidence>
<evidence type="ECO:0000256" key="4">
    <source>
        <dbReference type="ARBA" id="ARBA00023040"/>
    </source>
</evidence>
<keyword evidence="5 10" id="KW-0472">Membrane</keyword>
<evidence type="ECO:0000256" key="1">
    <source>
        <dbReference type="ARBA" id="ARBA00004141"/>
    </source>
</evidence>
<feature type="transmembrane region" description="Helical" evidence="10">
    <location>
        <begin position="33"/>
        <end position="62"/>
    </location>
</feature>
<dbReference type="Pfam" id="PF00001">
    <property type="entry name" value="7tm_1"/>
    <property type="match status" value="1"/>
</dbReference>
<keyword evidence="4 8" id="KW-0297">G-protein coupled receptor</keyword>
<sequence length="435" mass="49508">MSVFQSLIHKIVTFSDSMNSTDELVDPFQPPSIIHQVTIIVVYSIMLLFSLSGNTIIIFIVFTRPFMRSVTNCLIANMAAADLLMTFSAMPYSVAYTYVASRWFGGIMGMITCKLLHFAIALSIAASILTLTVIALDRFFAVAYPFKRVSVIRHIPTTNMLIWLVSVICMSPYLYYYKSNLLEDNSYHCFVLWEPLADSSTASRIYFSFIFIALYLVPLLFICIFYSIISFKLWARRIPGNPTEVNLRNVELSKRRTIKMLIIIVVVFALCWLPAHLMHFFIFFEDKTFNNLSLLIIFGISHANSAINPYLYIVLNRNFRRPFLEVLRSCFGPAGNLRSRGSHTSSNTVLAQCMSQEYVVEDTTLGRKGLYELSNKTEQNGDLPIIRQISLLKVRETEFLVDPASHDVKKRATVSPPWQDKESSVAEARESTTTS</sequence>
<dbReference type="PANTHER" id="PTHR45695:SF9">
    <property type="entry name" value="LEUCOKININ RECEPTOR"/>
    <property type="match status" value="1"/>
</dbReference>
<feature type="transmembrane region" description="Helical" evidence="10">
    <location>
        <begin position="157"/>
        <end position="176"/>
    </location>
</feature>
<keyword evidence="13" id="KW-1185">Reference proteome</keyword>
<dbReference type="PROSITE" id="PS00237">
    <property type="entry name" value="G_PROTEIN_RECEP_F1_1"/>
    <property type="match status" value="1"/>
</dbReference>
<accession>A0ABN8MM63</accession>
<keyword evidence="3 10" id="KW-1133">Transmembrane helix</keyword>
<feature type="transmembrane region" description="Helical" evidence="10">
    <location>
        <begin position="261"/>
        <end position="282"/>
    </location>
</feature>
<evidence type="ECO:0000256" key="6">
    <source>
        <dbReference type="ARBA" id="ARBA00023170"/>
    </source>
</evidence>
<reference evidence="12 13" key="1">
    <citation type="submission" date="2022-05" db="EMBL/GenBank/DDBJ databases">
        <authorList>
            <consortium name="Genoscope - CEA"/>
            <person name="William W."/>
        </authorList>
    </citation>
    <scope>NUCLEOTIDE SEQUENCE [LARGE SCALE GENOMIC DNA]</scope>
</reference>
<dbReference type="Gene3D" id="1.20.1070.10">
    <property type="entry name" value="Rhodopsin 7-helix transmembrane proteins"/>
    <property type="match status" value="1"/>
</dbReference>
<feature type="compositionally biased region" description="Basic and acidic residues" evidence="9">
    <location>
        <begin position="419"/>
        <end position="435"/>
    </location>
</feature>
<comment type="similarity">
    <text evidence="8">Belongs to the G-protein coupled receptor 1 family.</text>
</comment>
<evidence type="ECO:0000256" key="10">
    <source>
        <dbReference type="SAM" id="Phobius"/>
    </source>
</evidence>
<keyword evidence="2 8" id="KW-0812">Transmembrane</keyword>
<dbReference type="Proteomes" id="UP001159427">
    <property type="component" value="Unassembled WGS sequence"/>
</dbReference>
<feature type="domain" description="G-protein coupled receptors family 1 profile" evidence="11">
    <location>
        <begin position="53"/>
        <end position="312"/>
    </location>
</feature>
<feature type="transmembrane region" description="Helical" evidence="10">
    <location>
        <begin position="115"/>
        <end position="136"/>
    </location>
</feature>
<evidence type="ECO:0000256" key="7">
    <source>
        <dbReference type="ARBA" id="ARBA00023224"/>
    </source>
</evidence>
<dbReference type="InterPro" id="IPR017452">
    <property type="entry name" value="GPCR_Rhodpsn_7TM"/>
</dbReference>
<dbReference type="PANTHER" id="PTHR45695">
    <property type="entry name" value="LEUCOKININ RECEPTOR-RELATED"/>
    <property type="match status" value="1"/>
</dbReference>
<evidence type="ECO:0000259" key="11">
    <source>
        <dbReference type="PROSITE" id="PS50262"/>
    </source>
</evidence>
<evidence type="ECO:0000313" key="13">
    <source>
        <dbReference type="Proteomes" id="UP001159427"/>
    </source>
</evidence>
<dbReference type="PRINTS" id="PR00237">
    <property type="entry name" value="GPCRRHODOPSN"/>
</dbReference>
<feature type="transmembrane region" description="Helical" evidence="10">
    <location>
        <begin position="74"/>
        <end position="95"/>
    </location>
</feature>
<keyword evidence="6 8" id="KW-0675">Receptor</keyword>
<name>A0ABN8MM63_9CNID</name>
<evidence type="ECO:0000313" key="12">
    <source>
        <dbReference type="EMBL" id="CAH3029137.1"/>
    </source>
</evidence>
<comment type="caution">
    <text evidence="12">The sequence shown here is derived from an EMBL/GenBank/DDBJ whole genome shotgun (WGS) entry which is preliminary data.</text>
</comment>
<dbReference type="SMART" id="SM01381">
    <property type="entry name" value="7TM_GPCR_Srsx"/>
    <property type="match status" value="1"/>
</dbReference>
<organism evidence="12 13">
    <name type="scientific">Porites evermanni</name>
    <dbReference type="NCBI Taxonomy" id="104178"/>
    <lineage>
        <taxon>Eukaryota</taxon>
        <taxon>Metazoa</taxon>
        <taxon>Cnidaria</taxon>
        <taxon>Anthozoa</taxon>
        <taxon>Hexacorallia</taxon>
        <taxon>Scleractinia</taxon>
        <taxon>Fungiina</taxon>
        <taxon>Poritidae</taxon>
        <taxon>Porites</taxon>
    </lineage>
</organism>
<comment type="subcellular location">
    <subcellularLocation>
        <location evidence="1">Membrane</location>
        <topology evidence="1">Multi-pass membrane protein</topology>
    </subcellularLocation>
</comment>
<dbReference type="InterPro" id="IPR000276">
    <property type="entry name" value="GPCR_Rhodpsn"/>
</dbReference>
<proteinExistence type="inferred from homology"/>
<protein>
    <recommendedName>
        <fullName evidence="11">G-protein coupled receptors family 1 profile domain-containing protein</fullName>
    </recommendedName>
</protein>
<dbReference type="EMBL" id="CALNXI010000554">
    <property type="protein sequence ID" value="CAH3029137.1"/>
    <property type="molecule type" value="Genomic_DNA"/>
</dbReference>
<feature type="transmembrane region" description="Helical" evidence="10">
    <location>
        <begin position="294"/>
        <end position="315"/>
    </location>
</feature>
<gene>
    <name evidence="12" type="ORF">PEVE_00035606</name>
</gene>
<evidence type="ECO:0000256" key="5">
    <source>
        <dbReference type="ARBA" id="ARBA00023136"/>
    </source>
</evidence>
<evidence type="ECO:0000256" key="3">
    <source>
        <dbReference type="ARBA" id="ARBA00022989"/>
    </source>
</evidence>
<feature type="region of interest" description="Disordered" evidence="9">
    <location>
        <begin position="405"/>
        <end position="435"/>
    </location>
</feature>
<feature type="transmembrane region" description="Helical" evidence="10">
    <location>
        <begin position="205"/>
        <end position="229"/>
    </location>
</feature>